<accession>A0A2T0BAH6</accession>
<keyword evidence="2 7" id="KW-0436">Ligase</keyword>
<dbReference type="GO" id="GO:0071160">
    <property type="term" value="F:cyanophycin synthetase activity (L-aspartate-adding)"/>
    <property type="evidence" value="ECO:0007669"/>
    <property type="project" value="UniProtKB-EC"/>
</dbReference>
<proteinExistence type="predicted"/>
<dbReference type="EC" id="6.3.2.29" evidence="7"/>
<dbReference type="EMBL" id="PVXO01000002">
    <property type="protein sequence ID" value="PRR80855.1"/>
    <property type="molecule type" value="Genomic_DNA"/>
</dbReference>
<dbReference type="InterPro" id="IPR036615">
    <property type="entry name" value="Mur_ligase_C_dom_sf"/>
</dbReference>
<dbReference type="SUPFAM" id="SSF53623">
    <property type="entry name" value="MurD-like peptide ligases, catalytic domain"/>
    <property type="match status" value="1"/>
</dbReference>
<dbReference type="Gene3D" id="3.40.1190.10">
    <property type="entry name" value="Mur-like, catalytic domain"/>
    <property type="match status" value="1"/>
</dbReference>
<dbReference type="GO" id="GO:0005524">
    <property type="term" value="F:ATP binding"/>
    <property type="evidence" value="ECO:0007669"/>
    <property type="project" value="UniProtKB-KW"/>
</dbReference>
<name>A0A2T0BAH6_9CLOT</name>
<keyword evidence="3" id="KW-0547">Nucleotide-binding</keyword>
<evidence type="ECO:0000259" key="5">
    <source>
        <dbReference type="Pfam" id="PF02875"/>
    </source>
</evidence>
<evidence type="ECO:0000256" key="3">
    <source>
        <dbReference type="ARBA" id="ARBA00022741"/>
    </source>
</evidence>
<dbReference type="Pfam" id="PF08245">
    <property type="entry name" value="Mur_ligase_M"/>
    <property type="match status" value="1"/>
</dbReference>
<protein>
    <submittedName>
        <fullName evidence="7">Cyanophycin synthetase</fullName>
        <ecNumber evidence="7">6.3.2.29</ecNumber>
    </submittedName>
</protein>
<evidence type="ECO:0000256" key="4">
    <source>
        <dbReference type="ARBA" id="ARBA00022840"/>
    </source>
</evidence>
<dbReference type="Proteomes" id="UP000239706">
    <property type="component" value="Unassembled WGS sequence"/>
</dbReference>
<dbReference type="PROSITE" id="PS01011">
    <property type="entry name" value="FOLYLPOLYGLU_SYNT_1"/>
    <property type="match status" value="1"/>
</dbReference>
<comment type="pathway">
    <text evidence="1">Cell wall biogenesis; peptidoglycan biosynthesis.</text>
</comment>
<evidence type="ECO:0000313" key="7">
    <source>
        <dbReference type="EMBL" id="PRR80855.1"/>
    </source>
</evidence>
<gene>
    <name evidence="7" type="primary">cphA_1</name>
    <name evidence="7" type="ORF">CLLI_00400</name>
</gene>
<evidence type="ECO:0000256" key="2">
    <source>
        <dbReference type="ARBA" id="ARBA00022598"/>
    </source>
</evidence>
<dbReference type="SUPFAM" id="SSF53244">
    <property type="entry name" value="MurD-like peptide ligases, peptide-binding domain"/>
    <property type="match status" value="1"/>
</dbReference>
<evidence type="ECO:0000256" key="1">
    <source>
        <dbReference type="ARBA" id="ARBA00004752"/>
    </source>
</evidence>
<comment type="caution">
    <text evidence="7">The sequence shown here is derived from an EMBL/GenBank/DDBJ whole genome shotgun (WGS) entry which is preliminary data.</text>
</comment>
<dbReference type="AlphaFoldDB" id="A0A2T0BAH6"/>
<dbReference type="Pfam" id="PF02875">
    <property type="entry name" value="Mur_ligase_C"/>
    <property type="match status" value="1"/>
</dbReference>
<reference evidence="7 8" key="1">
    <citation type="submission" date="2018-03" db="EMBL/GenBank/DDBJ databases">
        <title>Genome sequence of Clostridium liquoris DSM 100320.</title>
        <authorList>
            <person name="Poehlein A."/>
            <person name="Daniel R."/>
        </authorList>
    </citation>
    <scope>NUCLEOTIDE SEQUENCE [LARGE SCALE GENOMIC DNA]</scope>
    <source>
        <strain evidence="7 8">DSM 100320</strain>
    </source>
</reference>
<organism evidence="7 8">
    <name type="scientific">Clostridium liquoris</name>
    <dbReference type="NCBI Taxonomy" id="1289519"/>
    <lineage>
        <taxon>Bacteria</taxon>
        <taxon>Bacillati</taxon>
        <taxon>Bacillota</taxon>
        <taxon>Clostridia</taxon>
        <taxon>Eubacteriales</taxon>
        <taxon>Clostridiaceae</taxon>
        <taxon>Clostridium</taxon>
    </lineage>
</organism>
<keyword evidence="4" id="KW-0067">ATP-binding</keyword>
<dbReference type="InterPro" id="IPR036565">
    <property type="entry name" value="Mur-like_cat_sf"/>
</dbReference>
<dbReference type="PANTHER" id="PTHR23135:SF18">
    <property type="entry name" value="CYANOPHYCIN SYNTHETASE"/>
    <property type="match status" value="1"/>
</dbReference>
<dbReference type="GO" id="GO:0004326">
    <property type="term" value="F:tetrahydrofolylpolyglutamate synthase activity"/>
    <property type="evidence" value="ECO:0007669"/>
    <property type="project" value="InterPro"/>
</dbReference>
<feature type="domain" description="Mur ligase central" evidence="6">
    <location>
        <begin position="339"/>
        <end position="548"/>
    </location>
</feature>
<feature type="domain" description="Mur ligase C-terminal" evidence="5">
    <location>
        <begin position="575"/>
        <end position="702"/>
    </location>
</feature>
<sequence length="733" mass="83989">MHIFSVKFFQGNNIKDQKRLLRIGIENSSKKELKEYINSYINISASIGYYEKFIDMEEDKTHIHVWVTYTEEDISNYIIYNLLEENVSQEIIKKKINKFLHKSFLKNIVKAAENMGIPNIELSEGLFQLGYGAKSIIISPEYQSYENVVKVAQTMNRKSLFELLRYNNLPKVDMKILYNLKKDYLLNMSYPVNVINIYKKDNMQFICKSLKQLKTTVNNIIDMYGSAMVYHGSMDYRVIAYKGKNILVFKTQEQGDYIKLENEKIHDNIKELINKVYNVFKIEFMYVDLYEDNFDENKLKVIDLGSAFYMELFQTEEEVISFFVDNIREQVGLIPIISVTGTNGKTTTTRLIHYIMSKLGYKTGMASTEGIFVDFNKIKKGDTTGFLSARELLTNGEVEACVLETARGGIARNGLGYEQGSVGIITSISEDHIGMEGTKNIEDLIQVKSTVINELKPGGKAILKAQEELSYMFNFNKDIKVCLFNIEKNNFIKNHIKEGKEALYLEDSFIVYYIDGKKNKIVDVSRIPFTHYGKSKSNIMNVMSSIAAVYSIHNNIEDIIRIINNTQCDLYINPGRQNIIDMNKYKIILDYGHNSQAFREVFSIAEALKPSKITAIIAAPGDRMDKYIKELGQISAEHSNHIIIREQADLRSRKKGESALLIKEGALNKGFSPENLQIIYKEEDAIVYAMERAIQGEVIVLFTQCLGLIIETINLYLESKGMDKIGEGLDFSH</sequence>
<evidence type="ECO:0000259" key="6">
    <source>
        <dbReference type="Pfam" id="PF08245"/>
    </source>
</evidence>
<dbReference type="InterPro" id="IPR013221">
    <property type="entry name" value="Mur_ligase_cen"/>
</dbReference>
<dbReference type="Gene3D" id="3.90.190.20">
    <property type="entry name" value="Mur ligase, C-terminal domain"/>
    <property type="match status" value="1"/>
</dbReference>
<evidence type="ECO:0000313" key="8">
    <source>
        <dbReference type="Proteomes" id="UP000239706"/>
    </source>
</evidence>
<keyword evidence="8" id="KW-1185">Reference proteome</keyword>
<dbReference type="InterPro" id="IPR018109">
    <property type="entry name" value="Folylpolyglutamate_synth_CS"/>
</dbReference>
<dbReference type="InterPro" id="IPR004101">
    <property type="entry name" value="Mur_ligase_C"/>
</dbReference>
<dbReference type="PANTHER" id="PTHR23135">
    <property type="entry name" value="MUR LIGASE FAMILY MEMBER"/>
    <property type="match status" value="1"/>
</dbReference>
<dbReference type="OrthoDB" id="1706403at2"/>
<dbReference type="RefSeq" id="WP_106062273.1">
    <property type="nucleotide sequence ID" value="NZ_PVXO01000002.1"/>
</dbReference>